<gene>
    <name evidence="5" type="ORF">F8M41_022974</name>
</gene>
<dbReference type="Proteomes" id="UP000439903">
    <property type="component" value="Unassembled WGS sequence"/>
</dbReference>
<organism evidence="5 6">
    <name type="scientific">Gigaspora margarita</name>
    <dbReference type="NCBI Taxonomy" id="4874"/>
    <lineage>
        <taxon>Eukaryota</taxon>
        <taxon>Fungi</taxon>
        <taxon>Fungi incertae sedis</taxon>
        <taxon>Mucoromycota</taxon>
        <taxon>Glomeromycotina</taxon>
        <taxon>Glomeromycetes</taxon>
        <taxon>Diversisporales</taxon>
        <taxon>Gigasporaceae</taxon>
        <taxon>Gigaspora</taxon>
    </lineage>
</organism>
<dbReference type="InterPro" id="IPR045151">
    <property type="entry name" value="DCAF8"/>
</dbReference>
<evidence type="ECO:0000256" key="1">
    <source>
        <dbReference type="ARBA" id="ARBA00022574"/>
    </source>
</evidence>
<evidence type="ECO:0000256" key="3">
    <source>
        <dbReference type="PROSITE-ProRule" id="PRU00221"/>
    </source>
</evidence>
<dbReference type="PROSITE" id="PS50294">
    <property type="entry name" value="WD_REPEATS_REGION"/>
    <property type="match status" value="1"/>
</dbReference>
<dbReference type="SMART" id="SM00320">
    <property type="entry name" value="WD40"/>
    <property type="match status" value="7"/>
</dbReference>
<protein>
    <submittedName>
        <fullName evidence="5">WD40 repeat-like protein</fullName>
    </submittedName>
</protein>
<dbReference type="GO" id="GO:0045944">
    <property type="term" value="P:positive regulation of transcription by RNA polymerase II"/>
    <property type="evidence" value="ECO:0007669"/>
    <property type="project" value="TreeGrafter"/>
</dbReference>
<comment type="caution">
    <text evidence="5">The sequence shown here is derived from an EMBL/GenBank/DDBJ whole genome shotgun (WGS) entry which is preliminary data.</text>
</comment>
<dbReference type="PANTHER" id="PTHR15574:SF39">
    <property type="entry name" value="DDB1- AND CUL4-ASSOCIATED FACTOR 6"/>
    <property type="match status" value="1"/>
</dbReference>
<feature type="repeat" description="WD" evidence="3">
    <location>
        <begin position="588"/>
        <end position="617"/>
    </location>
</feature>
<feature type="region of interest" description="Disordered" evidence="4">
    <location>
        <begin position="260"/>
        <end position="300"/>
    </location>
</feature>
<evidence type="ECO:0000313" key="5">
    <source>
        <dbReference type="EMBL" id="KAF0551600.1"/>
    </source>
</evidence>
<evidence type="ECO:0000256" key="2">
    <source>
        <dbReference type="ARBA" id="ARBA00022737"/>
    </source>
</evidence>
<name>A0A8H4ETP2_GIGMA</name>
<dbReference type="InterPro" id="IPR001680">
    <property type="entry name" value="WD40_rpt"/>
</dbReference>
<evidence type="ECO:0000256" key="4">
    <source>
        <dbReference type="SAM" id="MobiDB-lite"/>
    </source>
</evidence>
<proteinExistence type="predicted"/>
<feature type="compositionally biased region" description="Acidic residues" evidence="4">
    <location>
        <begin position="533"/>
        <end position="563"/>
    </location>
</feature>
<dbReference type="PROSITE" id="PS50082">
    <property type="entry name" value="WD_REPEATS_2"/>
    <property type="match status" value="3"/>
</dbReference>
<dbReference type="Gene3D" id="2.130.10.10">
    <property type="entry name" value="YVTN repeat-like/Quinoprotein amine dehydrogenase"/>
    <property type="match status" value="3"/>
</dbReference>
<dbReference type="Pfam" id="PF00400">
    <property type="entry name" value="WD40"/>
    <property type="match status" value="5"/>
</dbReference>
<feature type="repeat" description="WD" evidence="3">
    <location>
        <begin position="618"/>
        <end position="649"/>
    </location>
</feature>
<dbReference type="AlphaFoldDB" id="A0A8H4ETP2"/>
<sequence length="712" mass="80641">MMLVQPSQIRKTSEKKLLTLPKTFNFFDMDHKKSMPPRLQVAVQGPEVVGSAAASGSARFADDSQSHIIDLITARELYPHRLQYTKAIHSDPYIVKRLRSFESLKGHEGCVNTVVWNNNGDLILSGSDDCRLNIWSPFEKPEAPLIHSIPSGHTANIFSARFMSHTNDRHIVSCSADGIVLFTDLSDYIEKSPSHSWHPLPAFRCHDGMAFEVMPDPVDPNIFFSCADDGLINKYDLRISNSCLCNHCKRHLFLDLNPVRPQSRKSQNNFQGRRGARQSTDGDDPRSHSEPESEQYSQRRRRTFAFRSAKDMSVTAISIRPDNPIYFAAACGDDTVRIYDQRFVRTPSSSSDIPYHREGQVYQFIPKKMRQKQQDDEFNRHRMTSMKFDPNGGGDLCISYSGEKVYLIRPGSNFNDKCKSRNGGFRISRKPKRNIIVDSDLVDNKPKDIIEDDIDLNNDEIIVIDSDLVDNKPKDIIENDIDLKNDEMDLDTSIPESSNNDNGDSTPSSYDLSSIPEVEPEDHYSMSRNVRLEDEDVDDDDVNIYDSDDDSDEDFDDSDYDEAHDEDIVRAYSGHLNSKTMIKEAYFFGANSEYIMSGSDDGRIFIWDRYTGKVVNLLKGDSKVVNCVQPHPSFPILCTSGIDDDVKIWFPECEENNISDASDIIRRNELEASNENSSSLGSWGGRVLVIPASQVMQLLAMINDSGAMFDFE</sequence>
<dbReference type="SUPFAM" id="SSF50978">
    <property type="entry name" value="WD40 repeat-like"/>
    <property type="match status" value="1"/>
</dbReference>
<feature type="compositionally biased region" description="Polar residues" evidence="4">
    <location>
        <begin position="494"/>
        <end position="512"/>
    </location>
</feature>
<dbReference type="GO" id="GO:0005737">
    <property type="term" value="C:cytoplasm"/>
    <property type="evidence" value="ECO:0007669"/>
    <property type="project" value="TreeGrafter"/>
</dbReference>
<dbReference type="PANTHER" id="PTHR15574">
    <property type="entry name" value="WD REPEAT DOMAIN-CONTAINING FAMILY"/>
    <property type="match status" value="1"/>
</dbReference>
<dbReference type="OrthoDB" id="2414538at2759"/>
<keyword evidence="6" id="KW-1185">Reference proteome</keyword>
<keyword evidence="2" id="KW-0677">Repeat</keyword>
<dbReference type="InterPro" id="IPR036322">
    <property type="entry name" value="WD40_repeat_dom_sf"/>
</dbReference>
<reference evidence="5 6" key="1">
    <citation type="journal article" date="2019" name="Environ. Microbiol.">
        <title>At the nexus of three kingdoms: the genome of the mycorrhizal fungus Gigaspora margarita provides insights into plant, endobacterial and fungal interactions.</title>
        <authorList>
            <person name="Venice F."/>
            <person name="Ghignone S."/>
            <person name="Salvioli di Fossalunga A."/>
            <person name="Amselem J."/>
            <person name="Novero M."/>
            <person name="Xianan X."/>
            <person name="Sedzielewska Toro K."/>
            <person name="Morin E."/>
            <person name="Lipzen A."/>
            <person name="Grigoriev I.V."/>
            <person name="Henrissat B."/>
            <person name="Martin F.M."/>
            <person name="Bonfante P."/>
        </authorList>
    </citation>
    <scope>NUCLEOTIDE SEQUENCE [LARGE SCALE GENOMIC DNA]</scope>
    <source>
        <strain evidence="5 6">BEG34</strain>
    </source>
</reference>
<dbReference type="InterPro" id="IPR015943">
    <property type="entry name" value="WD40/YVTN_repeat-like_dom_sf"/>
</dbReference>
<keyword evidence="1 3" id="KW-0853">WD repeat</keyword>
<accession>A0A8H4ETP2</accession>
<evidence type="ECO:0000313" key="6">
    <source>
        <dbReference type="Proteomes" id="UP000439903"/>
    </source>
</evidence>
<dbReference type="EMBL" id="WTPW01000074">
    <property type="protein sequence ID" value="KAF0551600.1"/>
    <property type="molecule type" value="Genomic_DNA"/>
</dbReference>
<dbReference type="GO" id="GO:0080008">
    <property type="term" value="C:Cul4-RING E3 ubiquitin ligase complex"/>
    <property type="evidence" value="ECO:0007669"/>
    <property type="project" value="TreeGrafter"/>
</dbReference>
<feature type="repeat" description="WD" evidence="3">
    <location>
        <begin position="104"/>
        <end position="136"/>
    </location>
</feature>
<feature type="region of interest" description="Disordered" evidence="4">
    <location>
        <begin position="487"/>
        <end position="563"/>
    </location>
</feature>